<feature type="region of interest" description="Disordered" evidence="1">
    <location>
        <begin position="1"/>
        <end position="47"/>
    </location>
</feature>
<evidence type="ECO:0000256" key="2">
    <source>
        <dbReference type="SAM" id="Phobius"/>
    </source>
</evidence>
<feature type="compositionally biased region" description="Polar residues" evidence="1">
    <location>
        <begin position="19"/>
        <end position="36"/>
    </location>
</feature>
<keyword evidence="2" id="KW-0812">Transmembrane</keyword>
<feature type="compositionally biased region" description="Polar residues" evidence="1">
    <location>
        <begin position="1138"/>
        <end position="1150"/>
    </location>
</feature>
<evidence type="ECO:0000313" key="5">
    <source>
        <dbReference type="Proteomes" id="UP000219338"/>
    </source>
</evidence>
<feature type="transmembrane region" description="Helical" evidence="2">
    <location>
        <begin position="240"/>
        <end position="269"/>
    </location>
</feature>
<feature type="transmembrane region" description="Helical" evidence="2">
    <location>
        <begin position="111"/>
        <end position="130"/>
    </location>
</feature>
<gene>
    <name evidence="4" type="ORF">ARMOST_14497</name>
</gene>
<evidence type="ECO:0000313" key="4">
    <source>
        <dbReference type="EMBL" id="SJL11094.1"/>
    </source>
</evidence>
<feature type="compositionally biased region" description="Polar residues" evidence="1">
    <location>
        <begin position="1159"/>
        <end position="1171"/>
    </location>
</feature>
<keyword evidence="2" id="KW-1133">Transmembrane helix</keyword>
<dbReference type="InterPro" id="IPR045338">
    <property type="entry name" value="DUF6535"/>
</dbReference>
<keyword evidence="5" id="KW-1185">Reference proteome</keyword>
<sequence>MPSSLPVSDDEEEMKSAEGVSQSDNDQPEVENSTHYSSRRRRKSTRGLMGMKIREYLVKEGKGSDPFDYEQKFPEDKQYEELGPAARVWRAYLKECAAFDNEMVEGWRDGLDVLLVFAGLFSAVVTTFVTQTSQSLQVDYGQVTASLLFELIDVQRAAANGSLVNNVPRSGLNPFSDFHPTTSDSLVNGLWFTSLSFSLTTALFAVLTKQWIHQYMSVPSGTPRDRCRVRQFRYMGLQQWGVAFIIGLLPVLMSASLCIFLVGLVVFLAPLQVSIASVVGSITFISFAAYSVTNFLPIIYPSCPYKTSLSQYIFSLYAYIAHNHFFTSVISPISRYRSESPPVPEKPPIRALREAERAAVEHNADEMEASALSWLFCMSSNPNVQSIVVEAVSALPLNSVASLRHRAKGILEMCHILAFDMWRHPEERKLDRLIRTFFRLTVHDDFFVPLLPPEVERERLSPDIYAELLSILPHRFHHQEIRNLVNAQFTNWTNSDLRLQPIVWGNLLQKLLPFSPEDGLAQWLFYAIPVTYWRIGCTPPLFLTSNGLKICLIPEKDHQAVSLWTAVNKYLYPYVADIILRSHADATDSVYHFGPVDEFPEPKDSRLRSLLKVAGSPSIQKVYGGIPSIDSLFGTVTRSIGHYMAVDSFQLCGDIPSFNLDGDRYAVLKLLYTLVSSSEFGGDASVRSHDLRITLVIFLRVLNSISPCPRFLPEDWCTPTMAATFVRIVFQYDAWASQYEPAHRYNSRLSAAAELVHYFLQFPPVMNEAFSHFVSRRLLGLIASLRGSDLAWNTGLSMILNAFITGLESDVLNPETFQQSIAYLFEPDNLFTVCAVLLTWGKAHSTLRRLALFRRDDPAWPECLTKLDTIPVQFGVEGYLDSHAIIDFREFVEGGCVGIYGIDMDDSQTPRRDSGGSCPPEDSPSRLKLWLNQLWPHRGIRANNGAVVKFSGDGQKFPKDKQYEELGPAARVWRPYFEECAAFDIEMVEGWGDGLDVFLVFLVFSLRWSLRSSHPKMPLIRTLREAEREAFKLNADETDTRAISWLFPVSSNPNVQQTNLEGLPRVCAFTLTDLLYDAHRSDVVDTSEIDRCIRTHLRFQFRDSDVSIRKYDKWDQLTPDLAAETFGGLPKCPRSDCVYSTNPAEQSEPTSAARRMGLSSFQDPTAQSGSV</sequence>
<accession>A0A284RQS4</accession>
<evidence type="ECO:0000259" key="3">
    <source>
        <dbReference type="Pfam" id="PF20153"/>
    </source>
</evidence>
<name>A0A284RQS4_ARMOS</name>
<evidence type="ECO:0000256" key="1">
    <source>
        <dbReference type="SAM" id="MobiDB-lite"/>
    </source>
</evidence>
<feature type="transmembrane region" description="Helical" evidence="2">
    <location>
        <begin position="312"/>
        <end position="333"/>
    </location>
</feature>
<feature type="domain" description="DUF6535" evidence="3">
    <location>
        <begin position="89"/>
        <end position="269"/>
    </location>
</feature>
<protein>
    <recommendedName>
        <fullName evidence="3">DUF6535 domain-containing protein</fullName>
    </recommendedName>
</protein>
<proteinExistence type="predicted"/>
<dbReference type="Proteomes" id="UP000219338">
    <property type="component" value="Unassembled WGS sequence"/>
</dbReference>
<feature type="transmembrane region" description="Helical" evidence="2">
    <location>
        <begin position="189"/>
        <end position="207"/>
    </location>
</feature>
<feature type="region of interest" description="Disordered" evidence="1">
    <location>
        <begin position="1137"/>
        <end position="1171"/>
    </location>
</feature>
<feature type="transmembrane region" description="Helical" evidence="2">
    <location>
        <begin position="275"/>
        <end position="300"/>
    </location>
</feature>
<dbReference type="Pfam" id="PF20153">
    <property type="entry name" value="DUF6535"/>
    <property type="match status" value="1"/>
</dbReference>
<organism evidence="4 5">
    <name type="scientific">Armillaria ostoyae</name>
    <name type="common">Armillaria root rot fungus</name>
    <dbReference type="NCBI Taxonomy" id="47428"/>
    <lineage>
        <taxon>Eukaryota</taxon>
        <taxon>Fungi</taxon>
        <taxon>Dikarya</taxon>
        <taxon>Basidiomycota</taxon>
        <taxon>Agaricomycotina</taxon>
        <taxon>Agaricomycetes</taxon>
        <taxon>Agaricomycetidae</taxon>
        <taxon>Agaricales</taxon>
        <taxon>Marasmiineae</taxon>
        <taxon>Physalacriaceae</taxon>
        <taxon>Armillaria</taxon>
    </lineage>
</organism>
<dbReference type="AlphaFoldDB" id="A0A284RQS4"/>
<keyword evidence="2" id="KW-0472">Membrane</keyword>
<dbReference type="OrthoDB" id="2973738at2759"/>
<dbReference type="EMBL" id="FUEG01000013">
    <property type="protein sequence ID" value="SJL11094.1"/>
    <property type="molecule type" value="Genomic_DNA"/>
</dbReference>
<reference evidence="5" key="1">
    <citation type="journal article" date="2017" name="Nat. Ecol. Evol.">
        <title>Genome expansion and lineage-specific genetic innovations in the forest pathogenic fungi Armillaria.</title>
        <authorList>
            <person name="Sipos G."/>
            <person name="Prasanna A.N."/>
            <person name="Walter M.C."/>
            <person name="O'Connor E."/>
            <person name="Balint B."/>
            <person name="Krizsan K."/>
            <person name="Kiss B."/>
            <person name="Hess J."/>
            <person name="Varga T."/>
            <person name="Slot J."/>
            <person name="Riley R."/>
            <person name="Boka B."/>
            <person name="Rigling D."/>
            <person name="Barry K."/>
            <person name="Lee J."/>
            <person name="Mihaltcheva S."/>
            <person name="LaButti K."/>
            <person name="Lipzen A."/>
            <person name="Waldron R."/>
            <person name="Moloney N.M."/>
            <person name="Sperisen C."/>
            <person name="Kredics L."/>
            <person name="Vagvoelgyi C."/>
            <person name="Patrignani A."/>
            <person name="Fitzpatrick D."/>
            <person name="Nagy I."/>
            <person name="Doyle S."/>
            <person name="Anderson J.B."/>
            <person name="Grigoriev I.V."/>
            <person name="Gueldener U."/>
            <person name="Muensterkoetter M."/>
            <person name="Nagy L.G."/>
        </authorList>
    </citation>
    <scope>NUCLEOTIDE SEQUENCE [LARGE SCALE GENOMIC DNA]</scope>
    <source>
        <strain evidence="5">C18/9</strain>
    </source>
</reference>